<dbReference type="PANTHER" id="PTHR38787:SF3">
    <property type="entry name" value="REGULATORY P DOMAIN-CONTAINING PROTEIN"/>
    <property type="match status" value="1"/>
</dbReference>
<dbReference type="InterPro" id="IPR027589">
    <property type="entry name" value="Choice_anch_B"/>
</dbReference>
<evidence type="ECO:0000313" key="2">
    <source>
        <dbReference type="EMBL" id="ABD80850.1"/>
    </source>
</evidence>
<dbReference type="Gene3D" id="2.60.40.2030">
    <property type="match status" value="1"/>
</dbReference>
<dbReference type="Proteomes" id="UP000001947">
    <property type="component" value="Chromosome"/>
</dbReference>
<reference evidence="2 3" key="1">
    <citation type="journal article" date="2008" name="PLoS Genet.">
        <title>Complete genome sequence of the complex carbohydrate-degrading marine bacterium, Saccharophagus degradans strain 2-40 T.</title>
        <authorList>
            <person name="Weiner R.M."/>
            <person name="Taylor L.E.II."/>
            <person name="Henrissat B."/>
            <person name="Hauser L."/>
            <person name="Land M."/>
            <person name="Coutinho P.M."/>
            <person name="Rancurel C."/>
            <person name="Saunders E.H."/>
            <person name="Longmire A.G."/>
            <person name="Zhang H."/>
            <person name="Bayer E.A."/>
            <person name="Gilbert H.J."/>
            <person name="Larimer F."/>
            <person name="Zhulin I.B."/>
            <person name="Ekborg N.A."/>
            <person name="Lamed R."/>
            <person name="Richardson P.M."/>
            <person name="Borovok I."/>
            <person name="Hutcheson S."/>
        </authorList>
    </citation>
    <scope>NUCLEOTIDE SEQUENCE [LARGE SCALE GENOMIC DNA]</scope>
    <source>
        <strain evidence="3">2-40 / ATCC 43961 / DSM 17024</strain>
    </source>
</reference>
<organism evidence="2 3">
    <name type="scientific">Saccharophagus degradans (strain 2-40 / ATCC 43961 / DSM 17024)</name>
    <dbReference type="NCBI Taxonomy" id="203122"/>
    <lineage>
        <taxon>Bacteria</taxon>
        <taxon>Pseudomonadati</taxon>
        <taxon>Pseudomonadota</taxon>
        <taxon>Gammaproteobacteria</taxon>
        <taxon>Cellvibrionales</taxon>
        <taxon>Cellvibrionaceae</taxon>
        <taxon>Saccharophagus</taxon>
    </lineage>
</organism>
<dbReference type="SUPFAM" id="SSF141072">
    <property type="entry name" value="CalX-like"/>
    <property type="match status" value="1"/>
</dbReference>
<dbReference type="STRING" id="203122.Sde_1588"/>
<dbReference type="HOGENOM" id="CLU_015154_0_0_6"/>
<evidence type="ECO:0000313" key="3">
    <source>
        <dbReference type="Proteomes" id="UP000001947"/>
    </source>
</evidence>
<keyword evidence="3" id="KW-1185">Reference proteome</keyword>
<dbReference type="GO" id="GO:0005576">
    <property type="term" value="C:extracellular region"/>
    <property type="evidence" value="ECO:0007669"/>
    <property type="project" value="TreeGrafter"/>
</dbReference>
<protein>
    <recommendedName>
        <fullName evidence="4">Choice-of-anchor B family protein</fullName>
    </recommendedName>
</protein>
<sequence length="835" mass="89184">MHALQTNGICSMERLRLQTFLQPLALVASVAAVTVIPNAFADSGIARYVAADGQDESDCTNLFRPCQSVIYAISQSTKTDRVYVAAGDYQINSTDDVFTIVANSYRLYGGYSRVTQFNASTPEESTTTLIGIPAQQRTLFAERGFRVVSDLKHMRPAERANTQALSKTLSATMQSHSKADCVNNSANNFPCENINLLSHVGFNDLPLNASGGSDIWGFVDLNTQREYSIIGLDTGVAVVDITDGENPFVVGSDDGLRNDWRDIKIYQHYETNTARWQAYAYVTTEANQGLAVIDMTGLPNSVTSVSYASDITSAHNVYIAGVDYTFGAPLKSNVPASLTIAGATNGGVNRVYSLTTPTAPNLVGTAGSGYMHDGSSVLINDARKNTDCINALQADNCVVYADFNEDAIVILDLTNPAAPEVISTITYSNSEYVHSGWWSEDAQTLFVHDELDEFYTGAQTQVRAFNMSNLRSPVPAGNWQSSNRTIDHNGFVRGNRYYMSNYTAGLTVLDITNPQSITRTGYFDTVPASDSTQFSGAWGAYPFYPSGKIAISDINSGLYILQDKTLASTAGEFTFSTQQYSGEEGNTVEINIERLNGSTGAATVQLELQHLTTTTSDISLDNTSLSWSDGETASKSVTLTITADGSDESVESAALWLKNPQGGATLTNGGLAYIQVADPSSTNTIQLMANQSAPAANDQPFMFVAQRLGGISSAVSVNYEVSLTVNSASTAVANGTIEWADGEAANKVVSVPASALTELSAASILEINLQNAINTQLANATVSIQLQNQPTTPTTPTTPSTPSEPSNNSSGGGNIPGYILIALIALLLCRKKRSV</sequence>
<proteinExistence type="predicted"/>
<feature type="compositionally biased region" description="Low complexity" evidence="1">
    <location>
        <begin position="790"/>
        <end position="809"/>
    </location>
</feature>
<dbReference type="eggNOG" id="COG5276">
    <property type="taxonomic scope" value="Bacteria"/>
</dbReference>
<evidence type="ECO:0000256" key="1">
    <source>
        <dbReference type="SAM" id="MobiDB-lite"/>
    </source>
</evidence>
<dbReference type="KEGG" id="sde:Sde_1588"/>
<feature type="region of interest" description="Disordered" evidence="1">
    <location>
        <begin position="788"/>
        <end position="812"/>
    </location>
</feature>
<dbReference type="PANTHER" id="PTHR38787">
    <property type="entry name" value="REGULATORY P DOMAIN-CONTAINING PROTEIN"/>
    <property type="match status" value="1"/>
</dbReference>
<name>Q21KC9_SACD2</name>
<dbReference type="AlphaFoldDB" id="Q21KC9"/>
<gene>
    <name evidence="2" type="ordered locus">Sde_1588</name>
</gene>
<evidence type="ECO:0008006" key="4">
    <source>
        <dbReference type="Google" id="ProtNLM"/>
    </source>
</evidence>
<dbReference type="InterPro" id="IPR038081">
    <property type="entry name" value="CalX-like_sf"/>
</dbReference>
<dbReference type="EMBL" id="CP000282">
    <property type="protein sequence ID" value="ABD80850.1"/>
    <property type="molecule type" value="Genomic_DNA"/>
</dbReference>
<dbReference type="NCBIfam" id="TIGR04312">
    <property type="entry name" value="choice_anch_B"/>
    <property type="match status" value="1"/>
</dbReference>
<accession>Q21KC9</accession>